<dbReference type="Proteomes" id="UP000193642">
    <property type="component" value="Unassembled WGS sequence"/>
</dbReference>
<evidence type="ECO:0000256" key="1">
    <source>
        <dbReference type="SAM" id="MobiDB-lite"/>
    </source>
</evidence>
<gene>
    <name evidence="3" type="ORF">BCR33DRAFT_711133</name>
</gene>
<comment type="caution">
    <text evidence="3">The sequence shown here is derived from an EMBL/GenBank/DDBJ whole genome shotgun (WGS) entry which is preliminary data.</text>
</comment>
<sequence length="190" mass="20165">MDNASCGVGMRNQKRLNDNLSPMLSLNIPTNQIASSYQTSKAIIYTFNAASSATVVDDPASINLAAMIPTASQTSVTSSQTTTCNHHRARHLKMTTTSTTQSPSSSPSVSISNQMSTTTTTSAATAVISSDTTVLGMPSTEVGVGSLGFFGYIYVGVFVIAGFFILMVHQCGIQKRKVKVKELDLSRLKN</sequence>
<protein>
    <submittedName>
        <fullName evidence="3">Uncharacterized protein</fullName>
    </submittedName>
</protein>
<reference evidence="3 4" key="1">
    <citation type="submission" date="2016-07" db="EMBL/GenBank/DDBJ databases">
        <title>Pervasive Adenine N6-methylation of Active Genes in Fungi.</title>
        <authorList>
            <consortium name="DOE Joint Genome Institute"/>
            <person name="Mondo S.J."/>
            <person name="Dannebaum R.O."/>
            <person name="Kuo R.C."/>
            <person name="Labutti K."/>
            <person name="Haridas S."/>
            <person name="Kuo A."/>
            <person name="Salamov A."/>
            <person name="Ahrendt S.R."/>
            <person name="Lipzen A."/>
            <person name="Sullivan W."/>
            <person name="Andreopoulos W.B."/>
            <person name="Clum A."/>
            <person name="Lindquist E."/>
            <person name="Daum C."/>
            <person name="Ramamoorthy G.K."/>
            <person name="Gryganskyi A."/>
            <person name="Culley D."/>
            <person name="Magnuson J.K."/>
            <person name="James T.Y."/>
            <person name="O'Malley M.A."/>
            <person name="Stajich J.E."/>
            <person name="Spatafora J.W."/>
            <person name="Visel A."/>
            <person name="Grigoriev I.V."/>
        </authorList>
    </citation>
    <scope>NUCLEOTIDE SEQUENCE [LARGE SCALE GENOMIC DNA]</scope>
    <source>
        <strain evidence="3 4">JEL800</strain>
    </source>
</reference>
<feature type="region of interest" description="Disordered" evidence="1">
    <location>
        <begin position="93"/>
        <end position="113"/>
    </location>
</feature>
<proteinExistence type="predicted"/>
<keyword evidence="2" id="KW-1133">Transmembrane helix</keyword>
<dbReference type="EMBL" id="MCGO01000001">
    <property type="protein sequence ID" value="ORY53775.1"/>
    <property type="molecule type" value="Genomic_DNA"/>
</dbReference>
<dbReference type="AlphaFoldDB" id="A0A1Y2D5C5"/>
<organism evidence="3 4">
    <name type="scientific">Rhizoclosmatium globosum</name>
    <dbReference type="NCBI Taxonomy" id="329046"/>
    <lineage>
        <taxon>Eukaryota</taxon>
        <taxon>Fungi</taxon>
        <taxon>Fungi incertae sedis</taxon>
        <taxon>Chytridiomycota</taxon>
        <taxon>Chytridiomycota incertae sedis</taxon>
        <taxon>Chytridiomycetes</taxon>
        <taxon>Chytridiales</taxon>
        <taxon>Chytriomycetaceae</taxon>
        <taxon>Rhizoclosmatium</taxon>
    </lineage>
</organism>
<keyword evidence="2" id="KW-0812">Transmembrane</keyword>
<accession>A0A1Y2D5C5</accession>
<name>A0A1Y2D5C5_9FUNG</name>
<evidence type="ECO:0000256" key="2">
    <source>
        <dbReference type="SAM" id="Phobius"/>
    </source>
</evidence>
<keyword evidence="2" id="KW-0472">Membrane</keyword>
<feature type="compositionally biased region" description="Low complexity" evidence="1">
    <location>
        <begin position="95"/>
        <end position="113"/>
    </location>
</feature>
<evidence type="ECO:0000313" key="3">
    <source>
        <dbReference type="EMBL" id="ORY53775.1"/>
    </source>
</evidence>
<evidence type="ECO:0000313" key="4">
    <source>
        <dbReference type="Proteomes" id="UP000193642"/>
    </source>
</evidence>
<feature type="transmembrane region" description="Helical" evidence="2">
    <location>
        <begin position="149"/>
        <end position="169"/>
    </location>
</feature>
<keyword evidence="4" id="KW-1185">Reference proteome</keyword>